<keyword evidence="3" id="KW-1185">Reference proteome</keyword>
<feature type="region of interest" description="Disordered" evidence="1">
    <location>
        <begin position="1"/>
        <end position="28"/>
    </location>
</feature>
<accession>A0ABR6KKJ4</accession>
<evidence type="ECO:0000313" key="3">
    <source>
        <dbReference type="Proteomes" id="UP000533637"/>
    </source>
</evidence>
<evidence type="ECO:0000313" key="2">
    <source>
        <dbReference type="EMBL" id="MBB4621329.1"/>
    </source>
</evidence>
<sequence length="64" mass="7701">MKKLNEYPIQDETSSVKEPEITYQRSNSSETYPIMPLEEALKTGMYLEESRRLILERIHKDFHR</sequence>
<organism evidence="2 3">
    <name type="scientific">Parabacteroides faecis</name>
    <dbReference type="NCBI Taxonomy" id="1217282"/>
    <lineage>
        <taxon>Bacteria</taxon>
        <taxon>Pseudomonadati</taxon>
        <taxon>Bacteroidota</taxon>
        <taxon>Bacteroidia</taxon>
        <taxon>Bacteroidales</taxon>
        <taxon>Tannerellaceae</taxon>
        <taxon>Parabacteroides</taxon>
    </lineage>
</organism>
<name>A0ABR6KKJ4_9BACT</name>
<dbReference type="RefSeq" id="WP_183669568.1">
    <property type="nucleotide sequence ID" value="NZ_BMPB01000002.1"/>
</dbReference>
<evidence type="ECO:0000256" key="1">
    <source>
        <dbReference type="SAM" id="MobiDB-lite"/>
    </source>
</evidence>
<proteinExistence type="predicted"/>
<protein>
    <submittedName>
        <fullName evidence="2">Uncharacterized protein</fullName>
    </submittedName>
</protein>
<reference evidence="2 3" key="1">
    <citation type="submission" date="2020-08" db="EMBL/GenBank/DDBJ databases">
        <title>Genomic Encyclopedia of Type Strains, Phase IV (KMG-IV): sequencing the most valuable type-strain genomes for metagenomic binning, comparative biology and taxonomic classification.</title>
        <authorList>
            <person name="Goeker M."/>
        </authorList>
    </citation>
    <scope>NUCLEOTIDE SEQUENCE [LARGE SCALE GENOMIC DNA]</scope>
    <source>
        <strain evidence="2 3">DSM 102983</strain>
    </source>
</reference>
<comment type="caution">
    <text evidence="2">The sequence shown here is derived from an EMBL/GenBank/DDBJ whole genome shotgun (WGS) entry which is preliminary data.</text>
</comment>
<dbReference type="Proteomes" id="UP000533637">
    <property type="component" value="Unassembled WGS sequence"/>
</dbReference>
<gene>
    <name evidence="2" type="ORF">GGQ57_001223</name>
</gene>
<dbReference type="EMBL" id="JACHOC010000002">
    <property type="protein sequence ID" value="MBB4621329.1"/>
    <property type="molecule type" value="Genomic_DNA"/>
</dbReference>